<dbReference type="PROSITE" id="PS51219">
    <property type="entry name" value="DPCK"/>
    <property type="match status" value="1"/>
</dbReference>
<evidence type="ECO:0000256" key="2">
    <source>
        <dbReference type="ARBA" id="ARBA00022840"/>
    </source>
</evidence>
<dbReference type="EC" id="2.7.1.24" evidence="3 4"/>
<dbReference type="PANTHER" id="PTHR10695">
    <property type="entry name" value="DEPHOSPHO-COA KINASE-RELATED"/>
    <property type="match status" value="1"/>
</dbReference>
<dbReference type="Gene3D" id="3.40.50.300">
    <property type="entry name" value="P-loop containing nucleotide triphosphate hydrolases"/>
    <property type="match status" value="1"/>
</dbReference>
<comment type="pathway">
    <text evidence="3">Cofactor biosynthesis; coenzyme A biosynthesis; CoA from (R)-pantothenate: step 5/5.</text>
</comment>
<dbReference type="PANTHER" id="PTHR10695:SF46">
    <property type="entry name" value="BIFUNCTIONAL COENZYME A SYNTHASE-RELATED"/>
    <property type="match status" value="1"/>
</dbReference>
<gene>
    <name evidence="3 5" type="primary">coaE</name>
    <name evidence="5" type="ORF">M3N64_01350</name>
</gene>
<keyword evidence="2 3" id="KW-0067">ATP-binding</keyword>
<keyword evidence="6" id="KW-1185">Reference proteome</keyword>
<evidence type="ECO:0000256" key="1">
    <source>
        <dbReference type="ARBA" id="ARBA00022741"/>
    </source>
</evidence>
<comment type="catalytic activity">
    <reaction evidence="3">
        <text>3'-dephospho-CoA + ATP = ADP + CoA + H(+)</text>
        <dbReference type="Rhea" id="RHEA:18245"/>
        <dbReference type="ChEBI" id="CHEBI:15378"/>
        <dbReference type="ChEBI" id="CHEBI:30616"/>
        <dbReference type="ChEBI" id="CHEBI:57287"/>
        <dbReference type="ChEBI" id="CHEBI:57328"/>
        <dbReference type="ChEBI" id="CHEBI:456216"/>
        <dbReference type="EC" id="2.7.1.24"/>
    </reaction>
</comment>
<comment type="caution">
    <text evidence="5">The sequence shown here is derived from an EMBL/GenBank/DDBJ whole genome shotgun (WGS) entry which is preliminary data.</text>
</comment>
<evidence type="ECO:0000256" key="4">
    <source>
        <dbReference type="NCBIfam" id="TIGR00152"/>
    </source>
</evidence>
<comment type="similarity">
    <text evidence="3">Belongs to the CoaE family.</text>
</comment>
<dbReference type="Proteomes" id="UP001203004">
    <property type="component" value="Unassembled WGS sequence"/>
</dbReference>
<keyword evidence="3 5" id="KW-0808">Transferase</keyword>
<keyword evidence="3" id="KW-0173">Coenzyme A biosynthesis</keyword>
<comment type="subcellular location">
    <subcellularLocation>
        <location evidence="3">Cytoplasm</location>
    </subcellularLocation>
</comment>
<accession>A0ABT0M6V5</accession>
<evidence type="ECO:0000256" key="3">
    <source>
        <dbReference type="HAMAP-Rule" id="MF_00376"/>
    </source>
</evidence>
<keyword evidence="1 3" id="KW-0547">Nucleotide-binding</keyword>
<reference evidence="5 6" key="1">
    <citation type="submission" date="2022-05" db="EMBL/GenBank/DDBJ databases">
        <title>Sporolactobacillus sp nov CPB3-1, isolated from tree bark (Mangifera indica L.).</title>
        <authorList>
            <person name="Phuengjayaem S."/>
            <person name="Tanasupawat S."/>
        </authorList>
    </citation>
    <scope>NUCLEOTIDE SEQUENCE [LARGE SCALE GENOMIC DNA]</scope>
    <source>
        <strain evidence="5 6">CPB3-1</strain>
    </source>
</reference>
<dbReference type="InterPro" id="IPR001977">
    <property type="entry name" value="Depp_CoAkinase"/>
</dbReference>
<feature type="binding site" evidence="3">
    <location>
        <begin position="11"/>
        <end position="16"/>
    </location>
    <ligand>
        <name>ATP</name>
        <dbReference type="ChEBI" id="CHEBI:30616"/>
    </ligand>
</feature>
<name>A0ABT0M6V5_9BACL</name>
<keyword evidence="3 5" id="KW-0418">Kinase</keyword>
<organism evidence="5 6">
    <name type="scientific">Sporolactobacillus mangiferae</name>
    <dbReference type="NCBI Taxonomy" id="2940498"/>
    <lineage>
        <taxon>Bacteria</taxon>
        <taxon>Bacillati</taxon>
        <taxon>Bacillota</taxon>
        <taxon>Bacilli</taxon>
        <taxon>Bacillales</taxon>
        <taxon>Sporolactobacillaceae</taxon>
        <taxon>Sporolactobacillus</taxon>
    </lineage>
</organism>
<dbReference type="EMBL" id="JAMAST010000001">
    <property type="protein sequence ID" value="MCL1630599.1"/>
    <property type="molecule type" value="Genomic_DNA"/>
</dbReference>
<dbReference type="HAMAP" id="MF_00376">
    <property type="entry name" value="Dephospho_CoA_kinase"/>
    <property type="match status" value="1"/>
</dbReference>
<protein>
    <recommendedName>
        <fullName evidence="3 4">Dephospho-CoA kinase</fullName>
        <ecNumber evidence="3 4">2.7.1.24</ecNumber>
    </recommendedName>
    <alternativeName>
        <fullName evidence="3">Dephosphocoenzyme A kinase</fullName>
    </alternativeName>
</protein>
<dbReference type="InterPro" id="IPR027417">
    <property type="entry name" value="P-loop_NTPase"/>
</dbReference>
<evidence type="ECO:0000313" key="6">
    <source>
        <dbReference type="Proteomes" id="UP001203004"/>
    </source>
</evidence>
<evidence type="ECO:0000313" key="5">
    <source>
        <dbReference type="EMBL" id="MCL1630599.1"/>
    </source>
</evidence>
<dbReference type="SUPFAM" id="SSF52540">
    <property type="entry name" value="P-loop containing nucleoside triphosphate hydrolases"/>
    <property type="match status" value="1"/>
</dbReference>
<sequence>MMKIGLTGGIASGKSTVSQWLKAHGYKVLDADQISREVVAPGQPALSQIAEQFGRLMILPTGELNRRLLASVVFQDSEKLKKLNALLHPLIRARMLQQLDLLVQKGIKTVFLDIPLLFESGLDRWTDRIIVVAVSEENQLKRLMERNQLTEQQARARIASQMPLSDKVKRADAVIDNNGTVKKTEIQLRRLLQQWLLMP</sequence>
<dbReference type="NCBIfam" id="TIGR00152">
    <property type="entry name" value="dephospho-CoA kinase"/>
    <property type="match status" value="1"/>
</dbReference>
<dbReference type="GO" id="GO:0004140">
    <property type="term" value="F:dephospho-CoA kinase activity"/>
    <property type="evidence" value="ECO:0007669"/>
    <property type="project" value="UniProtKB-EC"/>
</dbReference>
<dbReference type="RefSeq" id="WP_249096066.1">
    <property type="nucleotide sequence ID" value="NZ_JAMAST010000001.1"/>
</dbReference>
<proteinExistence type="inferred from homology"/>
<comment type="function">
    <text evidence="3">Catalyzes the phosphorylation of the 3'-hydroxyl group of dephosphocoenzyme A to form coenzyme A.</text>
</comment>
<keyword evidence="3" id="KW-0963">Cytoplasm</keyword>
<dbReference type="Pfam" id="PF01121">
    <property type="entry name" value="CoaE"/>
    <property type="match status" value="1"/>
</dbReference>
<dbReference type="CDD" id="cd02022">
    <property type="entry name" value="DPCK"/>
    <property type="match status" value="1"/>
</dbReference>